<dbReference type="Gene3D" id="3.40.50.12780">
    <property type="entry name" value="N-terminal domain of ligase-like"/>
    <property type="match status" value="1"/>
</dbReference>
<dbReference type="Pfam" id="PF00501">
    <property type="entry name" value="AMP-binding"/>
    <property type="match status" value="2"/>
</dbReference>
<reference evidence="2 3" key="1">
    <citation type="journal article" date="2010" name="Plant Cell">
        <title>The Chlorella variabilis NC64A genome reveals adaptation to photosymbiosis, coevolution with viruses, and cryptic sex.</title>
        <authorList>
            <person name="Blanc G."/>
            <person name="Duncan G."/>
            <person name="Agarkova I."/>
            <person name="Borodovsky M."/>
            <person name="Gurnon J."/>
            <person name="Kuo A."/>
            <person name="Lindquist E."/>
            <person name="Lucas S."/>
            <person name="Pangilinan J."/>
            <person name="Polle J."/>
            <person name="Salamov A."/>
            <person name="Terry A."/>
            <person name="Yamada T."/>
            <person name="Dunigan D.D."/>
            <person name="Grigoriev I.V."/>
            <person name="Claverie J.M."/>
            <person name="Van Etten J.L."/>
        </authorList>
    </citation>
    <scope>NUCLEOTIDE SEQUENCE [LARGE SCALE GENOMIC DNA]</scope>
    <source>
        <strain evidence="2 3">NC64A</strain>
    </source>
</reference>
<feature type="domain" description="AMP-dependent synthetase/ligase" evidence="1">
    <location>
        <begin position="122"/>
        <end position="191"/>
    </location>
</feature>
<dbReference type="Proteomes" id="UP000008141">
    <property type="component" value="Unassembled WGS sequence"/>
</dbReference>
<dbReference type="InParanoid" id="E1ZUH8"/>
<protein>
    <recommendedName>
        <fullName evidence="1">AMP-dependent synthetase/ligase domain-containing protein</fullName>
    </recommendedName>
</protein>
<dbReference type="PANTHER" id="PTHR43813">
    <property type="entry name" value="ACYL-ACTIVATING ENZYME 16, CHLOROPLASTIC-RELATED"/>
    <property type="match status" value="1"/>
</dbReference>
<dbReference type="GO" id="GO:0008922">
    <property type="term" value="F:long-chain fatty acid [acyl-carrier-protein] ligase activity"/>
    <property type="evidence" value="ECO:0007669"/>
    <property type="project" value="TreeGrafter"/>
</dbReference>
<dbReference type="EMBL" id="GL434026">
    <property type="protein sequence ID" value="EFN50517.1"/>
    <property type="molecule type" value="Genomic_DNA"/>
</dbReference>
<gene>
    <name evidence="2" type="ORF">CHLNCDRAFT_139443</name>
</gene>
<dbReference type="GO" id="GO:0009507">
    <property type="term" value="C:chloroplast"/>
    <property type="evidence" value="ECO:0007669"/>
    <property type="project" value="TreeGrafter"/>
</dbReference>
<dbReference type="RefSeq" id="XP_005842649.1">
    <property type="nucleotide sequence ID" value="XM_005842592.1"/>
</dbReference>
<dbReference type="InterPro" id="IPR000873">
    <property type="entry name" value="AMP-dep_synth/lig_dom"/>
</dbReference>
<organism evidence="3">
    <name type="scientific">Chlorella variabilis</name>
    <name type="common">Green alga</name>
    <dbReference type="NCBI Taxonomy" id="554065"/>
    <lineage>
        <taxon>Eukaryota</taxon>
        <taxon>Viridiplantae</taxon>
        <taxon>Chlorophyta</taxon>
        <taxon>core chlorophytes</taxon>
        <taxon>Trebouxiophyceae</taxon>
        <taxon>Chlorellales</taxon>
        <taxon>Chlorellaceae</taxon>
        <taxon>Chlorella clade</taxon>
        <taxon>Chlorella</taxon>
    </lineage>
</organism>
<name>E1ZUH8_CHLVA</name>
<dbReference type="PRINTS" id="PR00154">
    <property type="entry name" value="AMPBINDING"/>
</dbReference>
<dbReference type="GeneID" id="17349950"/>
<dbReference type="InterPro" id="IPR052987">
    <property type="entry name" value="Chloroplast_AMP-bd_Enzymes"/>
</dbReference>
<dbReference type="InterPro" id="IPR020845">
    <property type="entry name" value="AMP-binding_CS"/>
</dbReference>
<feature type="domain" description="AMP-dependent synthetase/ligase" evidence="1">
    <location>
        <begin position="5"/>
        <end position="109"/>
    </location>
</feature>
<evidence type="ECO:0000313" key="2">
    <source>
        <dbReference type="EMBL" id="EFN50517.1"/>
    </source>
</evidence>
<dbReference type="AlphaFoldDB" id="E1ZUH8"/>
<dbReference type="KEGG" id="cvr:CHLNCDRAFT_139443"/>
<sequence>AFSPPEACAADLATLVYTSGTTGHPKGVMLTHANLLYQAHNLSFFLPVSPGQRTLSLLPPWHIYERACGYYLFSRGAAQVYSNIRKFREDLTAHPPDYFVCVPLVLDTLHGKGESGPSIGLPILNGWGLTETSPVLACRRNLPLENVRGSVGQPTPGTQLRLVDPESLQEVADGQQGLLLARGPGVMAGYYADPGATAKAFKAGDGWFDTGDLG</sequence>
<dbReference type="STRING" id="554065.E1ZUH8"/>
<dbReference type="InterPro" id="IPR020459">
    <property type="entry name" value="AMP-binding"/>
</dbReference>
<dbReference type="SUPFAM" id="SSF56801">
    <property type="entry name" value="Acetyl-CoA synthetase-like"/>
    <property type="match status" value="1"/>
</dbReference>
<dbReference type="InterPro" id="IPR042099">
    <property type="entry name" value="ANL_N_sf"/>
</dbReference>
<evidence type="ECO:0000259" key="1">
    <source>
        <dbReference type="Pfam" id="PF00501"/>
    </source>
</evidence>
<feature type="non-terminal residue" evidence="2">
    <location>
        <position position="214"/>
    </location>
</feature>
<feature type="non-terminal residue" evidence="2">
    <location>
        <position position="1"/>
    </location>
</feature>
<dbReference type="GO" id="GO:0030497">
    <property type="term" value="P:fatty acid elongation"/>
    <property type="evidence" value="ECO:0007669"/>
    <property type="project" value="TreeGrafter"/>
</dbReference>
<dbReference type="PANTHER" id="PTHR43813:SF1">
    <property type="entry name" value="ACYL-ACTIVATING ENZYME 16, CHLOROPLASTIC-RELATED"/>
    <property type="match status" value="1"/>
</dbReference>
<dbReference type="OrthoDB" id="1700726at2759"/>
<dbReference type="PROSITE" id="PS00455">
    <property type="entry name" value="AMP_BINDING"/>
    <property type="match status" value="1"/>
</dbReference>
<accession>E1ZUH8</accession>
<evidence type="ECO:0000313" key="3">
    <source>
        <dbReference type="Proteomes" id="UP000008141"/>
    </source>
</evidence>
<proteinExistence type="predicted"/>
<dbReference type="eggNOG" id="KOG1256">
    <property type="taxonomic scope" value="Eukaryota"/>
</dbReference>
<keyword evidence="3" id="KW-1185">Reference proteome</keyword>